<protein>
    <submittedName>
        <fullName evidence="2">HNH endonuclease</fullName>
    </submittedName>
</protein>
<keyword evidence="2" id="KW-0378">Hydrolase</keyword>
<dbReference type="InterPro" id="IPR003615">
    <property type="entry name" value="HNH_nuc"/>
</dbReference>
<feature type="domain" description="HNH" evidence="1">
    <location>
        <begin position="103"/>
        <end position="144"/>
    </location>
</feature>
<comment type="caution">
    <text evidence="2">The sequence shown here is derived from an EMBL/GenBank/DDBJ whole genome shotgun (WGS) entry which is preliminary data.</text>
</comment>
<dbReference type="EMBL" id="JADLQN010000007">
    <property type="protein sequence ID" value="MBF6357904.1"/>
    <property type="molecule type" value="Genomic_DNA"/>
</dbReference>
<dbReference type="InterPro" id="IPR002711">
    <property type="entry name" value="HNH"/>
</dbReference>
<sequence length="283" mass="31814">MWSLEPPKVTVHETASTCAEQIANQGLAERVLAARAQLTDNSAKLQYAARSDQLYLIDRTMCAVAELDDDELTDLYTNHLSRKRKRAREHYDAIMSGALDGLCSYCQYGIAKQLDHFVPKTRVPGLAIDPWNLVPSCADCNHRLRNTYASSPEGQLLHPYAMPVVGRWLHAHVPIEQLPVNVEFFADPDAVLDDGLQKRIRNQFEVLGLAELYATVVSRELTTATRRLVRLFSDAETSVIRAHLREAAVERGMPDPNAHVAVMYEALSESDWYCTEGFRAEEC</sequence>
<dbReference type="RefSeq" id="WP_195004740.1">
    <property type="nucleotide sequence ID" value="NZ_JADLQN010000007.1"/>
</dbReference>
<gene>
    <name evidence="2" type="ORF">IU449_25745</name>
</gene>
<evidence type="ECO:0000313" key="2">
    <source>
        <dbReference type="EMBL" id="MBF6357904.1"/>
    </source>
</evidence>
<evidence type="ECO:0000313" key="3">
    <source>
        <dbReference type="Proteomes" id="UP000707731"/>
    </source>
</evidence>
<proteinExistence type="predicted"/>
<name>A0ABS0DHK4_9NOCA</name>
<dbReference type="Pfam" id="PF01844">
    <property type="entry name" value="HNH"/>
    <property type="match status" value="1"/>
</dbReference>
<dbReference type="CDD" id="cd00085">
    <property type="entry name" value="HNHc"/>
    <property type="match status" value="1"/>
</dbReference>
<reference evidence="2 3" key="1">
    <citation type="submission" date="2020-10" db="EMBL/GenBank/DDBJ databases">
        <title>Identification of Nocardia species via Next-generation sequencing and recognition of intraspecies genetic diversity.</title>
        <authorList>
            <person name="Li P."/>
            <person name="Li P."/>
            <person name="Lu B."/>
        </authorList>
    </citation>
    <scope>NUCLEOTIDE SEQUENCE [LARGE SCALE GENOMIC DNA]</scope>
    <source>
        <strain evidence="2 3">BJ06-0143</strain>
    </source>
</reference>
<dbReference type="Proteomes" id="UP000707731">
    <property type="component" value="Unassembled WGS sequence"/>
</dbReference>
<accession>A0ABS0DHK4</accession>
<evidence type="ECO:0000259" key="1">
    <source>
        <dbReference type="Pfam" id="PF01844"/>
    </source>
</evidence>
<organism evidence="2 3">
    <name type="scientific">Nocardia higoensis</name>
    <dbReference type="NCBI Taxonomy" id="228599"/>
    <lineage>
        <taxon>Bacteria</taxon>
        <taxon>Bacillati</taxon>
        <taxon>Actinomycetota</taxon>
        <taxon>Actinomycetes</taxon>
        <taxon>Mycobacteriales</taxon>
        <taxon>Nocardiaceae</taxon>
        <taxon>Nocardia</taxon>
    </lineage>
</organism>
<dbReference type="Gene3D" id="1.10.30.50">
    <property type="match status" value="1"/>
</dbReference>
<keyword evidence="3" id="KW-1185">Reference proteome</keyword>
<keyword evidence="2" id="KW-0540">Nuclease</keyword>
<dbReference type="GO" id="GO:0004519">
    <property type="term" value="F:endonuclease activity"/>
    <property type="evidence" value="ECO:0007669"/>
    <property type="project" value="UniProtKB-KW"/>
</dbReference>
<keyword evidence="2" id="KW-0255">Endonuclease</keyword>